<reference evidence="1 2" key="1">
    <citation type="journal article" date="2018" name="Mol. Biol. Evol.">
        <title>Broad Genomic Sampling Reveals a Smut Pathogenic Ancestry of the Fungal Clade Ustilaginomycotina.</title>
        <authorList>
            <person name="Kijpornyongpan T."/>
            <person name="Mondo S.J."/>
            <person name="Barry K."/>
            <person name="Sandor L."/>
            <person name="Lee J."/>
            <person name="Lipzen A."/>
            <person name="Pangilinan J."/>
            <person name="LaButti K."/>
            <person name="Hainaut M."/>
            <person name="Henrissat B."/>
            <person name="Grigoriev I.V."/>
            <person name="Spatafora J.W."/>
            <person name="Aime M.C."/>
        </authorList>
    </citation>
    <scope>NUCLEOTIDE SEQUENCE [LARGE SCALE GENOMIC DNA]</scope>
    <source>
        <strain evidence="1 2">MCA 3645</strain>
    </source>
</reference>
<dbReference type="Proteomes" id="UP000246740">
    <property type="component" value="Unassembled WGS sequence"/>
</dbReference>
<dbReference type="EMBL" id="KZ819193">
    <property type="protein sequence ID" value="PWY99935.1"/>
    <property type="molecule type" value="Genomic_DNA"/>
</dbReference>
<accession>A0A317XNU1</accession>
<dbReference type="AlphaFoldDB" id="A0A317XNU1"/>
<proteinExistence type="predicted"/>
<evidence type="ECO:0000313" key="1">
    <source>
        <dbReference type="EMBL" id="PWY99935.1"/>
    </source>
</evidence>
<sequence>MQTREPVLENSSRPDCCCARRHLGLVGEGNGRKQTTWRGAQIAACRDAKVCSLVYNSAFLPAGCSTRPVAVFSPLLWSRPRRYGPGRALTRDLHSIRLVSVTQRRAFAERGELIRLSRQLVQSELHEHLPCLCSRVRLRLGQVNRRKAWRAVPLVRDVQSLGVLV</sequence>
<evidence type="ECO:0000313" key="2">
    <source>
        <dbReference type="Proteomes" id="UP000246740"/>
    </source>
</evidence>
<organism evidence="1 2">
    <name type="scientific">Testicularia cyperi</name>
    <dbReference type="NCBI Taxonomy" id="1882483"/>
    <lineage>
        <taxon>Eukaryota</taxon>
        <taxon>Fungi</taxon>
        <taxon>Dikarya</taxon>
        <taxon>Basidiomycota</taxon>
        <taxon>Ustilaginomycotina</taxon>
        <taxon>Ustilaginomycetes</taxon>
        <taxon>Ustilaginales</taxon>
        <taxon>Anthracoideaceae</taxon>
        <taxon>Testicularia</taxon>
    </lineage>
</organism>
<dbReference type="InParanoid" id="A0A317XNU1"/>
<gene>
    <name evidence="1" type="ORF">BCV70DRAFT_102873</name>
</gene>
<keyword evidence="2" id="KW-1185">Reference proteome</keyword>
<name>A0A317XNU1_9BASI</name>
<protein>
    <submittedName>
        <fullName evidence="1">Uncharacterized protein</fullName>
    </submittedName>
</protein>